<dbReference type="EMBL" id="GBXM01051132">
    <property type="protein sequence ID" value="JAH57445.1"/>
    <property type="molecule type" value="Transcribed_RNA"/>
</dbReference>
<protein>
    <submittedName>
        <fullName evidence="1">Uncharacterized protein</fullName>
    </submittedName>
</protein>
<reference evidence="1" key="2">
    <citation type="journal article" date="2015" name="Fish Shellfish Immunol.">
        <title>Early steps in the European eel (Anguilla anguilla)-Vibrio vulnificus interaction in the gills: Role of the RtxA13 toxin.</title>
        <authorList>
            <person name="Callol A."/>
            <person name="Pajuelo D."/>
            <person name="Ebbesson L."/>
            <person name="Teles M."/>
            <person name="MacKenzie S."/>
            <person name="Amaro C."/>
        </authorList>
    </citation>
    <scope>NUCLEOTIDE SEQUENCE</scope>
</reference>
<organism evidence="1">
    <name type="scientific">Anguilla anguilla</name>
    <name type="common">European freshwater eel</name>
    <name type="synonym">Muraena anguilla</name>
    <dbReference type="NCBI Taxonomy" id="7936"/>
    <lineage>
        <taxon>Eukaryota</taxon>
        <taxon>Metazoa</taxon>
        <taxon>Chordata</taxon>
        <taxon>Craniata</taxon>
        <taxon>Vertebrata</taxon>
        <taxon>Euteleostomi</taxon>
        <taxon>Actinopterygii</taxon>
        <taxon>Neopterygii</taxon>
        <taxon>Teleostei</taxon>
        <taxon>Anguilliformes</taxon>
        <taxon>Anguillidae</taxon>
        <taxon>Anguilla</taxon>
    </lineage>
</organism>
<accession>A0A0E9TX02</accession>
<sequence length="12" mass="1205">MGLGRVANASVM</sequence>
<evidence type="ECO:0000313" key="1">
    <source>
        <dbReference type="EMBL" id="JAH57445.1"/>
    </source>
</evidence>
<reference evidence="1" key="1">
    <citation type="submission" date="2014-11" db="EMBL/GenBank/DDBJ databases">
        <authorList>
            <person name="Amaro Gonzalez C."/>
        </authorList>
    </citation>
    <scope>NUCLEOTIDE SEQUENCE</scope>
</reference>
<proteinExistence type="predicted"/>
<name>A0A0E9TX02_ANGAN</name>